<keyword evidence="6 8" id="KW-0472">Membrane</keyword>
<comment type="subcellular location">
    <subcellularLocation>
        <location evidence="1">Membrane</location>
    </subcellularLocation>
</comment>
<dbReference type="EMBL" id="JAGHQL010000103">
    <property type="protein sequence ID" value="KAH0538585.1"/>
    <property type="molecule type" value="Genomic_DNA"/>
</dbReference>
<feature type="region of interest" description="Disordered" evidence="7">
    <location>
        <begin position="220"/>
        <end position="240"/>
    </location>
</feature>
<gene>
    <name evidence="10" type="ORF">FGG08_004835</name>
</gene>
<keyword evidence="2" id="KW-0813">Transport</keyword>
<dbReference type="Pfam" id="PF03188">
    <property type="entry name" value="Cytochrom_B561"/>
    <property type="match status" value="1"/>
</dbReference>
<dbReference type="Gene3D" id="1.20.120.1770">
    <property type="match status" value="1"/>
</dbReference>
<feature type="transmembrane region" description="Helical" evidence="8">
    <location>
        <begin position="74"/>
        <end position="98"/>
    </location>
</feature>
<evidence type="ECO:0000256" key="2">
    <source>
        <dbReference type="ARBA" id="ARBA00022448"/>
    </source>
</evidence>
<comment type="caution">
    <text evidence="10">The sequence shown here is derived from an EMBL/GenBank/DDBJ whole genome shotgun (WGS) entry which is preliminary data.</text>
</comment>
<dbReference type="PANTHER" id="PTHR47797">
    <property type="entry name" value="DEHYDROGENASE, PUTATIVE (AFU_ORTHOLOGUE AFUA_8G05805)-RELATED"/>
    <property type="match status" value="1"/>
</dbReference>
<feature type="transmembrane region" description="Helical" evidence="8">
    <location>
        <begin position="110"/>
        <end position="129"/>
    </location>
</feature>
<dbReference type="OrthoDB" id="19261at2759"/>
<keyword evidence="5 8" id="KW-1133">Transmembrane helix</keyword>
<feature type="transmembrane region" description="Helical" evidence="8">
    <location>
        <begin position="43"/>
        <end position="67"/>
    </location>
</feature>
<feature type="domain" description="Cytochrome b561" evidence="9">
    <location>
        <begin position="44"/>
        <end position="163"/>
    </location>
</feature>
<keyword evidence="4" id="KW-0249">Electron transport</keyword>
<keyword evidence="11" id="KW-1185">Reference proteome</keyword>
<reference evidence="10" key="1">
    <citation type="submission" date="2021-03" db="EMBL/GenBank/DDBJ databases">
        <title>Comparative genomics and phylogenomic investigation of the class Geoglossomycetes provide insights into ecological specialization and systematics.</title>
        <authorList>
            <person name="Melie T."/>
            <person name="Pirro S."/>
            <person name="Miller A.N."/>
            <person name="Quandt A."/>
        </authorList>
    </citation>
    <scope>NUCLEOTIDE SEQUENCE</scope>
    <source>
        <strain evidence="10">GBOQ0MN5Z8</strain>
    </source>
</reference>
<organism evidence="10 11">
    <name type="scientific">Glutinoglossum americanum</name>
    <dbReference type="NCBI Taxonomy" id="1670608"/>
    <lineage>
        <taxon>Eukaryota</taxon>
        <taxon>Fungi</taxon>
        <taxon>Dikarya</taxon>
        <taxon>Ascomycota</taxon>
        <taxon>Pezizomycotina</taxon>
        <taxon>Geoglossomycetes</taxon>
        <taxon>Geoglossales</taxon>
        <taxon>Geoglossaceae</taxon>
        <taxon>Glutinoglossum</taxon>
    </lineage>
</organism>
<feature type="transmembrane region" description="Helical" evidence="8">
    <location>
        <begin position="150"/>
        <end position="167"/>
    </location>
</feature>
<dbReference type="GO" id="GO:0016020">
    <property type="term" value="C:membrane"/>
    <property type="evidence" value="ECO:0007669"/>
    <property type="project" value="UniProtKB-SubCell"/>
</dbReference>
<evidence type="ECO:0000256" key="3">
    <source>
        <dbReference type="ARBA" id="ARBA00022692"/>
    </source>
</evidence>
<evidence type="ECO:0000256" key="8">
    <source>
        <dbReference type="SAM" id="Phobius"/>
    </source>
</evidence>
<protein>
    <recommendedName>
        <fullName evidence="9">Cytochrome b561 domain-containing protein</fullName>
    </recommendedName>
</protein>
<evidence type="ECO:0000259" key="9">
    <source>
        <dbReference type="SMART" id="SM00665"/>
    </source>
</evidence>
<dbReference type="Proteomes" id="UP000698800">
    <property type="component" value="Unassembled WGS sequence"/>
</dbReference>
<evidence type="ECO:0000256" key="5">
    <source>
        <dbReference type="ARBA" id="ARBA00022989"/>
    </source>
</evidence>
<evidence type="ECO:0000256" key="1">
    <source>
        <dbReference type="ARBA" id="ARBA00004370"/>
    </source>
</evidence>
<dbReference type="AlphaFoldDB" id="A0A9P8IAL9"/>
<evidence type="ECO:0000256" key="4">
    <source>
        <dbReference type="ARBA" id="ARBA00022982"/>
    </source>
</evidence>
<feature type="transmembrane region" description="Helical" evidence="8">
    <location>
        <begin position="173"/>
        <end position="193"/>
    </location>
</feature>
<keyword evidence="3 8" id="KW-0812">Transmembrane</keyword>
<sequence length="240" mass="26985">MVGGFTMDMIQATGAGGVPGPASAMSGAASIGSAQLNFNYFKLFHALFMSSVFVFLYPLGIICARVFGWVRFHVIKMIFATILAFTGFFLAVYMSTWYNKSRYWNTPHQIIGLLVMIAIVVQIVMGFMHHRQRSEERTPKVRAHSWIGQGVLLVGIINGGIGFNFAGASRTPIILYSLSVIAMALFYSLMFYFKSCWNRHKKTLSEIAEEDEYNAHYLSDMVPAPPQTTYQPQEPPRPYH</sequence>
<name>A0A9P8IAL9_9PEZI</name>
<dbReference type="InterPro" id="IPR006593">
    <property type="entry name" value="Cyt_b561/ferric_Rdtase_TM"/>
</dbReference>
<evidence type="ECO:0000256" key="7">
    <source>
        <dbReference type="SAM" id="MobiDB-lite"/>
    </source>
</evidence>
<dbReference type="PANTHER" id="PTHR47797:SF1">
    <property type="entry name" value="CYTOCHROME B561 DOMAIN-CONTAINING PROTEIN-RELATED"/>
    <property type="match status" value="1"/>
</dbReference>
<proteinExistence type="predicted"/>
<evidence type="ECO:0000313" key="10">
    <source>
        <dbReference type="EMBL" id="KAH0538585.1"/>
    </source>
</evidence>
<accession>A0A9P8IAL9</accession>
<evidence type="ECO:0000313" key="11">
    <source>
        <dbReference type="Proteomes" id="UP000698800"/>
    </source>
</evidence>
<dbReference type="CDD" id="cd08760">
    <property type="entry name" value="Cyt_b561_FRRS1_like"/>
    <property type="match status" value="1"/>
</dbReference>
<evidence type="ECO:0000256" key="6">
    <source>
        <dbReference type="ARBA" id="ARBA00023136"/>
    </source>
</evidence>
<dbReference type="SMART" id="SM00665">
    <property type="entry name" value="B561"/>
    <property type="match status" value="1"/>
</dbReference>